<dbReference type="SUPFAM" id="SSF52266">
    <property type="entry name" value="SGNH hydrolase"/>
    <property type="match status" value="1"/>
</dbReference>
<dbReference type="Proteomes" id="UP000054560">
    <property type="component" value="Unassembled WGS sequence"/>
</dbReference>
<accession>A0A0L0FZY4</accession>
<protein>
    <recommendedName>
        <fullName evidence="4">SGNH hydrolase-type esterase domain-containing protein</fullName>
    </recommendedName>
</protein>
<sequence length="300" mass="33291">MDAASHARAILGILISQCAFAASLQTLYVYGDSISDTGVTYQITNGAWPPSENDQKYLNGDVWVEYAGRTVGYQLVSSARGGATTNNSVVQGYVGSSVLQWPVFVASDQTEVQMTAFRRESPPFQPESPDRTGDVHLVCVGSNDIFSKAKFTWEGMMNPSVDAITNTARYLLDNDNVHDVKVCDMSNMYTVPYAQAQGSLVVNFLKRIISYVSEETKNRVRELQLAYPDKSVTFIPFKDTMDSVTQKFKNQTGSCLDLLQGADIITQCTDVNDYMWWDTFHPTTLAHERIAEILNSILLG</sequence>
<dbReference type="Pfam" id="PF00657">
    <property type="entry name" value="Lipase_GDSL"/>
    <property type="match status" value="1"/>
</dbReference>
<dbReference type="EMBL" id="KQ242024">
    <property type="protein sequence ID" value="KNC81528.1"/>
    <property type="molecule type" value="Genomic_DNA"/>
</dbReference>
<feature type="signal peptide" evidence="1">
    <location>
        <begin position="1"/>
        <end position="21"/>
    </location>
</feature>
<dbReference type="InterPro" id="IPR001087">
    <property type="entry name" value="GDSL"/>
</dbReference>
<dbReference type="OrthoDB" id="1600564at2759"/>
<dbReference type="Gene3D" id="3.40.50.1110">
    <property type="entry name" value="SGNH hydrolase"/>
    <property type="match status" value="1"/>
</dbReference>
<evidence type="ECO:0000313" key="2">
    <source>
        <dbReference type="EMBL" id="KNC81528.1"/>
    </source>
</evidence>
<dbReference type="GeneID" id="25906659"/>
<dbReference type="AlphaFoldDB" id="A0A0L0FZY4"/>
<dbReference type="eggNOG" id="ENOG502RWC4">
    <property type="taxonomic scope" value="Eukaryota"/>
</dbReference>
<evidence type="ECO:0000256" key="1">
    <source>
        <dbReference type="SAM" id="SignalP"/>
    </source>
</evidence>
<dbReference type="GO" id="GO:0016298">
    <property type="term" value="F:lipase activity"/>
    <property type="evidence" value="ECO:0007669"/>
    <property type="project" value="InterPro"/>
</dbReference>
<keyword evidence="1" id="KW-0732">Signal</keyword>
<dbReference type="RefSeq" id="XP_014155430.1">
    <property type="nucleotide sequence ID" value="XM_014299955.1"/>
</dbReference>
<evidence type="ECO:0008006" key="4">
    <source>
        <dbReference type="Google" id="ProtNLM"/>
    </source>
</evidence>
<evidence type="ECO:0000313" key="3">
    <source>
        <dbReference type="Proteomes" id="UP000054560"/>
    </source>
</evidence>
<dbReference type="STRING" id="667725.A0A0L0FZY4"/>
<reference evidence="2 3" key="1">
    <citation type="submission" date="2011-02" db="EMBL/GenBank/DDBJ databases">
        <title>The Genome Sequence of Sphaeroforma arctica JP610.</title>
        <authorList>
            <consortium name="The Broad Institute Genome Sequencing Platform"/>
            <person name="Russ C."/>
            <person name="Cuomo C."/>
            <person name="Young S.K."/>
            <person name="Zeng Q."/>
            <person name="Gargeya S."/>
            <person name="Alvarado L."/>
            <person name="Berlin A."/>
            <person name="Chapman S.B."/>
            <person name="Chen Z."/>
            <person name="Freedman E."/>
            <person name="Gellesch M."/>
            <person name="Goldberg J."/>
            <person name="Griggs A."/>
            <person name="Gujja S."/>
            <person name="Heilman E."/>
            <person name="Heiman D."/>
            <person name="Howarth C."/>
            <person name="Mehta T."/>
            <person name="Neiman D."/>
            <person name="Pearson M."/>
            <person name="Roberts A."/>
            <person name="Saif S."/>
            <person name="Shea T."/>
            <person name="Shenoy N."/>
            <person name="Sisk P."/>
            <person name="Stolte C."/>
            <person name="Sykes S."/>
            <person name="White J."/>
            <person name="Yandava C."/>
            <person name="Burger G."/>
            <person name="Gray M.W."/>
            <person name="Holland P.W.H."/>
            <person name="King N."/>
            <person name="Lang F.B.F."/>
            <person name="Roger A.J."/>
            <person name="Ruiz-Trillo I."/>
            <person name="Haas B."/>
            <person name="Nusbaum C."/>
            <person name="Birren B."/>
        </authorList>
    </citation>
    <scope>NUCLEOTIDE SEQUENCE [LARGE SCALE GENOMIC DNA]</scope>
    <source>
        <strain evidence="2 3">JP610</strain>
    </source>
</reference>
<proteinExistence type="predicted"/>
<dbReference type="GO" id="GO:0006629">
    <property type="term" value="P:lipid metabolic process"/>
    <property type="evidence" value="ECO:0007669"/>
    <property type="project" value="InterPro"/>
</dbReference>
<name>A0A0L0FZY4_9EUKA</name>
<gene>
    <name evidence="2" type="ORF">SARC_06155</name>
</gene>
<keyword evidence="3" id="KW-1185">Reference proteome</keyword>
<organism evidence="2 3">
    <name type="scientific">Sphaeroforma arctica JP610</name>
    <dbReference type="NCBI Taxonomy" id="667725"/>
    <lineage>
        <taxon>Eukaryota</taxon>
        <taxon>Ichthyosporea</taxon>
        <taxon>Ichthyophonida</taxon>
        <taxon>Sphaeroforma</taxon>
    </lineage>
</organism>
<feature type="chain" id="PRO_5005539100" description="SGNH hydrolase-type esterase domain-containing protein" evidence="1">
    <location>
        <begin position="22"/>
        <end position="300"/>
    </location>
</feature>
<dbReference type="InterPro" id="IPR036514">
    <property type="entry name" value="SGNH_hydro_sf"/>
</dbReference>
<dbReference type="InterPro" id="IPR008265">
    <property type="entry name" value="Lipase_GDSL_AS"/>
</dbReference>
<dbReference type="PROSITE" id="PS01098">
    <property type="entry name" value="LIPASE_GDSL_SER"/>
    <property type="match status" value="1"/>
</dbReference>